<dbReference type="PANTHER" id="PTHR30015">
    <property type="entry name" value="MRR RESTRICTION SYSTEM PROTEIN"/>
    <property type="match status" value="1"/>
</dbReference>
<dbReference type="Pfam" id="PF14338">
    <property type="entry name" value="Mrr_N"/>
    <property type="match status" value="1"/>
</dbReference>
<dbReference type="EC" id="3.1.21.-" evidence="3"/>
<keyword evidence="3" id="KW-0378">Hydrolase</keyword>
<feature type="domain" description="Restriction endonuclease type IV Mrr" evidence="1">
    <location>
        <begin position="157"/>
        <end position="275"/>
    </location>
</feature>
<evidence type="ECO:0000313" key="3">
    <source>
        <dbReference type="EMBL" id="UQN13954.1"/>
    </source>
</evidence>
<proteinExistence type="predicted"/>
<keyword evidence="3" id="KW-0540">Nuclease</keyword>
<dbReference type="InterPro" id="IPR011335">
    <property type="entry name" value="Restrct_endonuc-II-like"/>
</dbReference>
<evidence type="ECO:0000259" key="2">
    <source>
        <dbReference type="Pfam" id="PF14338"/>
    </source>
</evidence>
<dbReference type="SUPFAM" id="SSF52980">
    <property type="entry name" value="Restriction endonuclease-like"/>
    <property type="match status" value="1"/>
</dbReference>
<dbReference type="EMBL" id="CP097160">
    <property type="protein sequence ID" value="UQN13954.1"/>
    <property type="molecule type" value="Genomic_DNA"/>
</dbReference>
<dbReference type="GO" id="GO:0004519">
    <property type="term" value="F:endonuclease activity"/>
    <property type="evidence" value="ECO:0007669"/>
    <property type="project" value="UniProtKB-KW"/>
</dbReference>
<dbReference type="InterPro" id="IPR052906">
    <property type="entry name" value="Type_IV_Methyl-Rstrct_Enzyme"/>
</dbReference>
<evidence type="ECO:0000259" key="1">
    <source>
        <dbReference type="Pfam" id="PF04471"/>
    </source>
</evidence>
<feature type="domain" description="Restriction system protein Mrr-like N-terminal" evidence="2">
    <location>
        <begin position="6"/>
        <end position="90"/>
    </location>
</feature>
<name>A0ABY4MV91_9MICO</name>
<dbReference type="InterPro" id="IPR007560">
    <property type="entry name" value="Restrct_endonuc_IV_Mrr"/>
</dbReference>
<reference evidence="3" key="1">
    <citation type="submission" date="2022-05" db="EMBL/GenBank/DDBJ databases">
        <title>Complete genome sequence of toluene-degrading Gulosibacter sediminis strain ACHW.36C.</title>
        <authorList>
            <person name="Wai A.C."/>
            <person name="Lai G.K."/>
            <person name="Griffin S.D."/>
            <person name="Leung F.C."/>
        </authorList>
    </citation>
    <scope>NUCLEOTIDE SEQUENCE [LARGE SCALE GENOMIC DNA]</scope>
    <source>
        <strain evidence="3">ACHW.36C</strain>
    </source>
</reference>
<gene>
    <name evidence="3" type="ORF">M3M28_07715</name>
</gene>
<protein>
    <submittedName>
        <fullName evidence="3">Restriction endonuclease</fullName>
        <ecNumber evidence="3">3.1.21.-</ecNumber>
    </submittedName>
</protein>
<dbReference type="Gene3D" id="3.40.1350.10">
    <property type="match status" value="1"/>
</dbReference>
<dbReference type="InterPro" id="IPR025745">
    <property type="entry name" value="Mrr-like_N_dom"/>
</dbReference>
<keyword evidence="3" id="KW-0255">Endonuclease</keyword>
<dbReference type="Pfam" id="PF04471">
    <property type="entry name" value="Mrr_cat"/>
    <property type="match status" value="1"/>
</dbReference>
<dbReference type="GO" id="GO:0016787">
    <property type="term" value="F:hydrolase activity"/>
    <property type="evidence" value="ECO:0007669"/>
    <property type="project" value="UniProtKB-KW"/>
</dbReference>
<organism evidence="3">
    <name type="scientific">Gulosibacter sediminis</name>
    <dbReference type="NCBI Taxonomy" id="1729695"/>
    <lineage>
        <taxon>Bacteria</taxon>
        <taxon>Bacillati</taxon>
        <taxon>Actinomycetota</taxon>
        <taxon>Actinomycetes</taxon>
        <taxon>Micrococcales</taxon>
        <taxon>Microbacteriaceae</taxon>
        <taxon>Gulosibacter</taxon>
    </lineage>
</organism>
<accession>A0ABY4MV91</accession>
<dbReference type="InterPro" id="IPR011856">
    <property type="entry name" value="tRNA_endonuc-like_dom_sf"/>
</dbReference>
<dbReference type="PANTHER" id="PTHR30015:SF7">
    <property type="entry name" value="TYPE IV METHYL-DIRECTED RESTRICTION ENZYME ECOKMRR"/>
    <property type="match status" value="1"/>
</dbReference>
<sequence length="300" mass="32915">MTMRKWHEFLDPILRVLRDGGVLTRRELVEKAADSVGLTQEDRSIVLATGMPMFENRIGWAMSHLVIAGALERPQRARYQITDLGRSLLAKHAVVTKDIVTEETGYNGRTPSATVVTKNASENAELDSSVDPEEIIDQGIQQIRDEVAADLLSRLQSKSPTFFEEAVVKLLVAMGYGGTEGRAAVTRQSNDGGIDGVIDQDTLGLNRVYVQAKRYSSDNSVQRPEIQAFVGALSGKADGGVFITTGRFSRGALEYADAVPTRIILIDGQRLTSLMIRFGVGVQVKSTVNIVRVDEDFFEQ</sequence>